<dbReference type="PRINTS" id="PR01035">
    <property type="entry name" value="TCRTETA"/>
</dbReference>
<feature type="transmembrane region" description="Helical" evidence="6">
    <location>
        <begin position="12"/>
        <end position="31"/>
    </location>
</feature>
<proteinExistence type="predicted"/>
<dbReference type="Proteomes" id="UP000887567">
    <property type="component" value="Unplaced"/>
</dbReference>
<protein>
    <recommendedName>
        <fullName evidence="9">Major facilitator superfamily (MFS) profile domain-containing protein</fullName>
    </recommendedName>
</protein>
<dbReference type="InterPro" id="IPR036259">
    <property type="entry name" value="MFS_trans_sf"/>
</dbReference>
<organism evidence="7 8">
    <name type="scientific">Exaiptasia diaphana</name>
    <name type="common">Tropical sea anemone</name>
    <name type="synonym">Aiptasia pulchella</name>
    <dbReference type="NCBI Taxonomy" id="2652724"/>
    <lineage>
        <taxon>Eukaryota</taxon>
        <taxon>Metazoa</taxon>
        <taxon>Cnidaria</taxon>
        <taxon>Anthozoa</taxon>
        <taxon>Hexacorallia</taxon>
        <taxon>Actiniaria</taxon>
        <taxon>Aiptasiidae</taxon>
        <taxon>Exaiptasia</taxon>
    </lineage>
</organism>
<dbReference type="InterPro" id="IPR011701">
    <property type="entry name" value="MFS"/>
</dbReference>
<evidence type="ECO:0000256" key="1">
    <source>
        <dbReference type="ARBA" id="ARBA00004141"/>
    </source>
</evidence>
<dbReference type="RefSeq" id="XP_028514719.1">
    <property type="nucleotide sequence ID" value="XM_028658918.1"/>
</dbReference>
<feature type="transmembrane region" description="Helical" evidence="6">
    <location>
        <begin position="337"/>
        <end position="354"/>
    </location>
</feature>
<dbReference type="InterPro" id="IPR001958">
    <property type="entry name" value="Tet-R_TetA/multi-R_MdtG-like"/>
</dbReference>
<comment type="subcellular location">
    <subcellularLocation>
        <location evidence="2">Cell membrane</location>
    </subcellularLocation>
    <subcellularLocation>
        <location evidence="1">Membrane</location>
        <topology evidence="1">Multi-pass membrane protein</topology>
    </subcellularLocation>
</comment>
<sequence length="453" mass="49739">MKISRLTWKSFIYIEPVLLLYSCGFFMSLPVQKQFIYSRYSEEVGFPYSLDSKGKGSCSNVNDAAQNETLKLLETKVQELASGFDRLVIPCTFLPATVMGLFIGPWTDSVGRKPALLISTFGAVLESLIVIGVMYFRWSLHLLIVGKLLNALSGFFTLLGQASFNYVIDMTDKSLLSTRLAALQLVIFIGGFLGQTFSGVLMSSFGFILPYVGMSFCFISSFTYCLLVVPESRQTSSKQDTSLFNVHSLKRVINVFTSPRPSHQKRNLIILIAIDSLFFSLTKGGVMNIVVLYLIKSPLCFSSTGLGAFFGFKFASEGLVGIAGVIVLRKVLCEENVFRAGFVSTGLAFFWLAYVQTQNMVFLVPIISSISGIVMPLVKGAISTLVKQEEQGATNTAVGVLESLALVVGSWIFNTLYIIASEAKCTYMVFVVLGAVSLTPIFMISALQKLKEE</sequence>
<keyword evidence="4 6" id="KW-1133">Transmembrane helix</keyword>
<dbReference type="GO" id="GO:0022857">
    <property type="term" value="F:transmembrane transporter activity"/>
    <property type="evidence" value="ECO:0007669"/>
    <property type="project" value="InterPro"/>
</dbReference>
<reference evidence="7" key="1">
    <citation type="submission" date="2022-11" db="UniProtKB">
        <authorList>
            <consortium name="EnsemblMetazoa"/>
        </authorList>
    </citation>
    <scope>IDENTIFICATION</scope>
</reference>
<dbReference type="Gene3D" id="1.20.1250.20">
    <property type="entry name" value="MFS general substrate transporter like domains"/>
    <property type="match status" value="1"/>
</dbReference>
<evidence type="ECO:0000256" key="4">
    <source>
        <dbReference type="ARBA" id="ARBA00022989"/>
    </source>
</evidence>
<evidence type="ECO:0000256" key="2">
    <source>
        <dbReference type="ARBA" id="ARBA00004236"/>
    </source>
</evidence>
<feature type="transmembrane region" description="Helical" evidence="6">
    <location>
        <begin position="399"/>
        <end position="420"/>
    </location>
</feature>
<dbReference type="SUPFAM" id="SSF103473">
    <property type="entry name" value="MFS general substrate transporter"/>
    <property type="match status" value="1"/>
</dbReference>
<feature type="transmembrane region" description="Helical" evidence="6">
    <location>
        <begin position="87"/>
        <end position="104"/>
    </location>
</feature>
<feature type="transmembrane region" description="Helical" evidence="6">
    <location>
        <begin position="426"/>
        <end position="447"/>
    </location>
</feature>
<dbReference type="PANTHER" id="PTHR23507">
    <property type="entry name" value="ZGC:174356"/>
    <property type="match status" value="1"/>
</dbReference>
<evidence type="ECO:0000313" key="7">
    <source>
        <dbReference type="EnsemblMetazoa" id="XP_028514719.1"/>
    </source>
</evidence>
<dbReference type="OrthoDB" id="3026777at2759"/>
<dbReference type="PANTHER" id="PTHR23507:SF1">
    <property type="entry name" value="FI18259P1-RELATED"/>
    <property type="match status" value="1"/>
</dbReference>
<dbReference type="Pfam" id="PF07690">
    <property type="entry name" value="MFS_1"/>
    <property type="match status" value="1"/>
</dbReference>
<dbReference type="GO" id="GO:0016020">
    <property type="term" value="C:membrane"/>
    <property type="evidence" value="ECO:0007669"/>
    <property type="project" value="UniProtKB-SubCell"/>
</dbReference>
<feature type="transmembrane region" description="Helical" evidence="6">
    <location>
        <begin position="180"/>
        <end position="202"/>
    </location>
</feature>
<evidence type="ECO:0000256" key="3">
    <source>
        <dbReference type="ARBA" id="ARBA00022692"/>
    </source>
</evidence>
<feature type="transmembrane region" description="Helical" evidence="6">
    <location>
        <begin position="116"/>
        <end position="136"/>
    </location>
</feature>
<feature type="transmembrane region" description="Helical" evidence="6">
    <location>
        <begin position="148"/>
        <end position="168"/>
    </location>
</feature>
<evidence type="ECO:0008006" key="9">
    <source>
        <dbReference type="Google" id="ProtNLM"/>
    </source>
</evidence>
<feature type="transmembrane region" description="Helical" evidence="6">
    <location>
        <begin position="208"/>
        <end position="229"/>
    </location>
</feature>
<keyword evidence="3 6" id="KW-0812">Transmembrane</keyword>
<dbReference type="OMA" id="SIITYMW"/>
<keyword evidence="5 6" id="KW-0472">Membrane</keyword>
<accession>A0A913YI09</accession>
<dbReference type="AlphaFoldDB" id="A0A913YI09"/>
<feature type="transmembrane region" description="Helical" evidence="6">
    <location>
        <begin position="268"/>
        <end position="295"/>
    </location>
</feature>
<evidence type="ECO:0000256" key="6">
    <source>
        <dbReference type="SAM" id="Phobius"/>
    </source>
</evidence>
<evidence type="ECO:0000256" key="5">
    <source>
        <dbReference type="ARBA" id="ARBA00023136"/>
    </source>
</evidence>
<dbReference type="KEGG" id="epa:110238538"/>
<evidence type="ECO:0000313" key="8">
    <source>
        <dbReference type="Proteomes" id="UP000887567"/>
    </source>
</evidence>
<keyword evidence="8" id="KW-1185">Reference proteome</keyword>
<feature type="transmembrane region" description="Helical" evidence="6">
    <location>
        <begin position="307"/>
        <end position="328"/>
    </location>
</feature>
<name>A0A913YI09_EXADI</name>
<dbReference type="GeneID" id="110238538"/>
<dbReference type="EnsemblMetazoa" id="XM_028658918.1">
    <property type="protein sequence ID" value="XP_028514719.1"/>
    <property type="gene ID" value="LOC110238538"/>
</dbReference>
<feature type="transmembrane region" description="Helical" evidence="6">
    <location>
        <begin position="360"/>
        <end position="378"/>
    </location>
</feature>